<dbReference type="AlphaFoldDB" id="A0AAV5MJR3"/>
<comment type="caution">
    <text evidence="1">The sequence shown here is derived from an EMBL/GenBank/DDBJ whole genome shotgun (WGS) entry which is preliminary data.</text>
</comment>
<gene>
    <name evidence="1" type="ORF">SLEP1_g56490</name>
</gene>
<evidence type="ECO:0000313" key="1">
    <source>
        <dbReference type="EMBL" id="GKV49757.1"/>
    </source>
</evidence>
<dbReference type="Proteomes" id="UP001054252">
    <property type="component" value="Unassembled WGS sequence"/>
</dbReference>
<reference evidence="1 2" key="1">
    <citation type="journal article" date="2021" name="Commun. Biol.">
        <title>The genome of Shorea leprosula (Dipterocarpaceae) highlights the ecological relevance of drought in aseasonal tropical rainforests.</title>
        <authorList>
            <person name="Ng K.K.S."/>
            <person name="Kobayashi M.J."/>
            <person name="Fawcett J.A."/>
            <person name="Hatakeyama M."/>
            <person name="Paape T."/>
            <person name="Ng C.H."/>
            <person name="Ang C.C."/>
            <person name="Tnah L.H."/>
            <person name="Lee C.T."/>
            <person name="Nishiyama T."/>
            <person name="Sese J."/>
            <person name="O'Brien M.J."/>
            <person name="Copetti D."/>
            <person name="Mohd Noor M.I."/>
            <person name="Ong R.C."/>
            <person name="Putra M."/>
            <person name="Sireger I.Z."/>
            <person name="Indrioko S."/>
            <person name="Kosugi Y."/>
            <person name="Izuno A."/>
            <person name="Isagi Y."/>
            <person name="Lee S.L."/>
            <person name="Shimizu K.K."/>
        </authorList>
    </citation>
    <scope>NUCLEOTIDE SEQUENCE [LARGE SCALE GENOMIC DNA]</scope>
    <source>
        <strain evidence="1">214</strain>
    </source>
</reference>
<proteinExistence type="predicted"/>
<protein>
    <submittedName>
        <fullName evidence="1">Uncharacterized protein</fullName>
    </submittedName>
</protein>
<accession>A0AAV5MJR3</accession>
<keyword evidence="2" id="KW-1185">Reference proteome</keyword>
<organism evidence="1 2">
    <name type="scientific">Rubroshorea leprosula</name>
    <dbReference type="NCBI Taxonomy" id="152421"/>
    <lineage>
        <taxon>Eukaryota</taxon>
        <taxon>Viridiplantae</taxon>
        <taxon>Streptophyta</taxon>
        <taxon>Embryophyta</taxon>
        <taxon>Tracheophyta</taxon>
        <taxon>Spermatophyta</taxon>
        <taxon>Magnoliopsida</taxon>
        <taxon>eudicotyledons</taxon>
        <taxon>Gunneridae</taxon>
        <taxon>Pentapetalae</taxon>
        <taxon>rosids</taxon>
        <taxon>malvids</taxon>
        <taxon>Malvales</taxon>
        <taxon>Dipterocarpaceae</taxon>
        <taxon>Rubroshorea</taxon>
    </lineage>
</organism>
<dbReference type="EMBL" id="BPVZ01000317">
    <property type="protein sequence ID" value="GKV49757.1"/>
    <property type="molecule type" value="Genomic_DNA"/>
</dbReference>
<sequence>MGDGNFCHSLPSAKEGRADVKTGGKRALLVASDCSLFSPCSNIGEMVDKDEVCEYDSAFKKARLQKADEILGKPLESFKQEEVVQDLQTICFERIYFIKNLMIPCTDPDEELDEKLGYPVTKLEDIDKVTLVAQERLLSLMGEFALPWEHFNEKKSVLTVQHVRFTFEKWYCYLLEEFSMAERFHQYTWNFFLKLRLYPLLRLCTKWLRCASENKMCHGDLMHCIYFKTDMEPKLLIQKGDGCGSYKGDLETIRHFLFVIVNRRPPEELQMVNRLNYYNFNDDVPRYLIDFLKLLDTFDEQKHIVDVVFNPSFLWSIEKKFKHLDEAYMYFFEVKSRLNKINKHHWWRWYADFEKLPKDHAFKKVLERESSTGLVQSHQRGSVPFNPTYQNNAQLLRLCRNARCHVTEMFAEFEWTQDDVLEEFDEKFNILSKLSQTCNKYAMGLQCEQFCADFLERLGYITRETL</sequence>
<name>A0AAV5MJR3_9ROSI</name>
<evidence type="ECO:0000313" key="2">
    <source>
        <dbReference type="Proteomes" id="UP001054252"/>
    </source>
</evidence>